<feature type="domain" description="HTH arsR-type" evidence="2">
    <location>
        <begin position="15"/>
        <end position="93"/>
    </location>
</feature>
<evidence type="ECO:0000259" key="2">
    <source>
        <dbReference type="SMART" id="SM00418"/>
    </source>
</evidence>
<dbReference type="GO" id="GO:0003677">
    <property type="term" value="F:DNA binding"/>
    <property type="evidence" value="ECO:0007669"/>
    <property type="project" value="UniProtKB-KW"/>
</dbReference>
<dbReference type="InterPro" id="IPR036388">
    <property type="entry name" value="WH-like_DNA-bd_sf"/>
</dbReference>
<dbReference type="InterPro" id="IPR036390">
    <property type="entry name" value="WH_DNA-bd_sf"/>
</dbReference>
<reference evidence="3 4" key="1">
    <citation type="submission" date="2018-06" db="EMBL/GenBank/DDBJ databases">
        <title>Freshwater and sediment microbial communities from various areas in North America, analyzing microbe dynamics in response to fracking.</title>
        <authorList>
            <person name="Lamendella R."/>
        </authorList>
    </citation>
    <scope>NUCLEOTIDE SEQUENCE [LARGE SCALE GENOMIC DNA]</scope>
    <source>
        <strain evidence="3 4">14_TX</strain>
    </source>
</reference>
<keyword evidence="1" id="KW-0238">DNA-binding</keyword>
<dbReference type="CDD" id="cd00090">
    <property type="entry name" value="HTH_ARSR"/>
    <property type="match status" value="1"/>
</dbReference>
<name>A0A366JV98_CYTFI</name>
<keyword evidence="4" id="KW-1185">Reference proteome</keyword>
<dbReference type="InterPro" id="IPR011991">
    <property type="entry name" value="ArsR-like_HTH"/>
</dbReference>
<organism evidence="3 4">
    <name type="scientific">Cytobacillus firmus</name>
    <name type="common">Bacillus firmus</name>
    <dbReference type="NCBI Taxonomy" id="1399"/>
    <lineage>
        <taxon>Bacteria</taxon>
        <taxon>Bacillati</taxon>
        <taxon>Bacillota</taxon>
        <taxon>Bacilli</taxon>
        <taxon>Bacillales</taxon>
        <taxon>Bacillaceae</taxon>
        <taxon>Cytobacillus</taxon>
    </lineage>
</organism>
<comment type="caution">
    <text evidence="3">The sequence shown here is derived from an EMBL/GenBank/DDBJ whole genome shotgun (WGS) entry which is preliminary data.</text>
</comment>
<dbReference type="Gene3D" id="1.10.10.10">
    <property type="entry name" value="Winged helix-like DNA-binding domain superfamily/Winged helix DNA-binding domain"/>
    <property type="match status" value="1"/>
</dbReference>
<evidence type="ECO:0000313" key="4">
    <source>
        <dbReference type="Proteomes" id="UP000252731"/>
    </source>
</evidence>
<dbReference type="SUPFAM" id="SSF46785">
    <property type="entry name" value="Winged helix' DNA-binding domain"/>
    <property type="match status" value="1"/>
</dbReference>
<proteinExistence type="predicted"/>
<dbReference type="InterPro" id="IPR001845">
    <property type="entry name" value="HTH_ArsR_DNA-bd_dom"/>
</dbReference>
<dbReference type="SMART" id="SM00418">
    <property type="entry name" value="HTH_ARSR"/>
    <property type="match status" value="1"/>
</dbReference>
<dbReference type="GO" id="GO:0003700">
    <property type="term" value="F:DNA-binding transcription factor activity"/>
    <property type="evidence" value="ECO:0007669"/>
    <property type="project" value="InterPro"/>
</dbReference>
<dbReference type="AlphaFoldDB" id="A0A366JV98"/>
<protein>
    <submittedName>
        <fullName evidence="3">ArsR family transcriptional regulator</fullName>
    </submittedName>
</protein>
<dbReference type="Proteomes" id="UP000252731">
    <property type="component" value="Unassembled WGS sequence"/>
</dbReference>
<dbReference type="STRING" id="1399.VL14_14905"/>
<dbReference type="EMBL" id="QNSF01000006">
    <property type="protein sequence ID" value="RBP93028.1"/>
    <property type="molecule type" value="Genomic_DNA"/>
</dbReference>
<accession>A0A366JV98</accession>
<evidence type="ECO:0000256" key="1">
    <source>
        <dbReference type="ARBA" id="ARBA00023125"/>
    </source>
</evidence>
<sequence>MYLIKKTMEINLEQQKLISSPLRIKIIYLLAKRAMTAKQVAEELGKSAGSIHYHIQQLYKGEILEIEETKENRGIIEKYYRSKATQFNLKEVNGQDKGSSSSMGISISLTDDEVKEFQDDLYELMVKYMEKSVKGAIKRNSYEISCSFKLLNSEEED</sequence>
<gene>
    <name evidence="3" type="ORF">DFO70_106158</name>
</gene>
<dbReference type="Pfam" id="PF12840">
    <property type="entry name" value="HTH_20"/>
    <property type="match status" value="1"/>
</dbReference>
<evidence type="ECO:0000313" key="3">
    <source>
        <dbReference type="EMBL" id="RBP93028.1"/>
    </source>
</evidence>